<evidence type="ECO:0000313" key="1">
    <source>
        <dbReference type="EMBL" id="DAD70011.1"/>
    </source>
</evidence>
<dbReference type="EMBL" id="BK015859">
    <property type="protein sequence ID" value="DAD70011.1"/>
    <property type="molecule type" value="Genomic_DNA"/>
</dbReference>
<name>A0A8S5LJL0_9CAUD</name>
<protein>
    <submittedName>
        <fullName evidence="1">Head decoration protein</fullName>
    </submittedName>
</protein>
<proteinExistence type="predicted"/>
<reference evidence="1" key="1">
    <citation type="journal article" date="2021" name="Proc. Natl. Acad. Sci. U.S.A.">
        <title>A Catalog of Tens of Thousands of Viruses from Human Metagenomes Reveals Hidden Associations with Chronic Diseases.</title>
        <authorList>
            <person name="Tisza M.J."/>
            <person name="Buck C.B."/>
        </authorList>
    </citation>
    <scope>NUCLEOTIDE SEQUENCE</scope>
    <source>
        <strain evidence="1">Ct6F13</strain>
    </source>
</reference>
<sequence length="120" mass="13105">MYFKRSNYENDMEILVTEKNLVTFSGTVLASNVTQADENGRKYVKAGSFIDVTGVVIKPSGSSFEGNPIGILYKTVDVTNGDAPASIIVEGYLREDRVFDGFDEGAKTAAKAKVPNIKFR</sequence>
<accession>A0A8S5LJL0</accession>
<organism evidence="1">
    <name type="scientific">Myoviridae sp. ct6F13</name>
    <dbReference type="NCBI Taxonomy" id="2827602"/>
    <lineage>
        <taxon>Viruses</taxon>
        <taxon>Duplodnaviria</taxon>
        <taxon>Heunggongvirae</taxon>
        <taxon>Uroviricota</taxon>
        <taxon>Caudoviricetes</taxon>
    </lineage>
</organism>